<dbReference type="AlphaFoldDB" id="A0A011RIB6"/>
<organism evidence="2 3">
    <name type="scientific">Accumulibacter regalis</name>
    <dbReference type="NCBI Taxonomy" id="522306"/>
    <lineage>
        <taxon>Bacteria</taxon>
        <taxon>Pseudomonadati</taxon>
        <taxon>Pseudomonadota</taxon>
        <taxon>Betaproteobacteria</taxon>
        <taxon>Candidatus Accumulibacter</taxon>
    </lineage>
</organism>
<dbReference type="EC" id="3.8.1.5" evidence="2"/>
<dbReference type="eggNOG" id="COG0596">
    <property type="taxonomic scope" value="Bacteria"/>
</dbReference>
<dbReference type="SUPFAM" id="SSF53474">
    <property type="entry name" value="alpha/beta-Hydrolases"/>
    <property type="match status" value="1"/>
</dbReference>
<keyword evidence="2" id="KW-0378">Hydrolase</keyword>
<dbReference type="InterPro" id="IPR050228">
    <property type="entry name" value="Carboxylesterase_BioH"/>
</dbReference>
<accession>A0A011RIB6</accession>
<dbReference type="EMBL" id="JEMY01000003">
    <property type="protein sequence ID" value="EXI90939.1"/>
    <property type="molecule type" value="Genomic_DNA"/>
</dbReference>
<dbReference type="Pfam" id="PF00561">
    <property type="entry name" value="Abhydrolase_1"/>
    <property type="match status" value="1"/>
</dbReference>
<dbReference type="STRING" id="1454004.AW11_00280"/>
<dbReference type="PRINTS" id="PR00111">
    <property type="entry name" value="ABHYDROLASE"/>
</dbReference>
<dbReference type="InterPro" id="IPR029058">
    <property type="entry name" value="AB_hydrolase_fold"/>
</dbReference>
<evidence type="ECO:0000313" key="3">
    <source>
        <dbReference type="Proteomes" id="UP000022141"/>
    </source>
</evidence>
<name>A0A011RIB6_ACCRE</name>
<protein>
    <submittedName>
        <fullName evidence="2">Haloalkane dehalogenase</fullName>
        <ecNumber evidence="2">3.8.1.5</ecNumber>
    </submittedName>
</protein>
<dbReference type="PATRIC" id="fig|1454004.3.peg.286"/>
<dbReference type="InterPro" id="IPR000073">
    <property type="entry name" value="AB_hydrolase_1"/>
</dbReference>
<evidence type="ECO:0000259" key="1">
    <source>
        <dbReference type="Pfam" id="PF00561"/>
    </source>
</evidence>
<dbReference type="PANTHER" id="PTHR43194:SF2">
    <property type="entry name" value="PEROXISOMAL MEMBRANE PROTEIN LPX1"/>
    <property type="match status" value="1"/>
</dbReference>
<sequence length="299" mass="33213">MSVRADLSPWLAGAPPGLVEREVRCASAAGLHRMAYTEWGERDNPNVLVCAHGLTRNGRDFDELARVMSADYRVICPDVVGRGRSDWLRDPSYYVFPQYVADLMVLLARLDVDRVHWLGTSMGGLIGMWIASQDDSPISRLVLNDVGPLIPVASLHLIGEYVGRAPRFATYDDAEKYVRLVSEPFGHLTDAQWRHLTECSLQRADDGCLEMRYDPAIGDPFRRQLSAGDVDLWPIYDAIRCPTLVVRGADSAVLTRASLLEMANRGPRPQTVEIPGVGHAPMFLDDVQIGVVRDFLQVA</sequence>
<comment type="caution">
    <text evidence="2">The sequence shown here is derived from an EMBL/GenBank/DDBJ whole genome shotgun (WGS) entry which is preliminary data.</text>
</comment>
<dbReference type="GO" id="GO:0018786">
    <property type="term" value="F:haloalkane dehalogenase activity"/>
    <property type="evidence" value="ECO:0007669"/>
    <property type="project" value="UniProtKB-EC"/>
</dbReference>
<proteinExistence type="predicted"/>
<keyword evidence="3" id="KW-1185">Reference proteome</keyword>
<reference evidence="2" key="1">
    <citation type="submission" date="2014-02" db="EMBL/GenBank/DDBJ databases">
        <title>Expanding our view of genomic diversity in Candidatus Accumulibacter clades.</title>
        <authorList>
            <person name="Skennerton C.T."/>
            <person name="Barr J.J."/>
            <person name="Slater F.R."/>
            <person name="Bond P.L."/>
            <person name="Tyson G.W."/>
        </authorList>
    </citation>
    <scope>NUCLEOTIDE SEQUENCE [LARGE SCALE GENOMIC DNA]</scope>
</reference>
<gene>
    <name evidence="2" type="primary">dhlA</name>
    <name evidence="2" type="ORF">AW11_00280</name>
</gene>
<feature type="domain" description="AB hydrolase-1" evidence="1">
    <location>
        <begin position="46"/>
        <end position="284"/>
    </location>
</feature>
<evidence type="ECO:0000313" key="2">
    <source>
        <dbReference type="EMBL" id="EXI90939.1"/>
    </source>
</evidence>
<dbReference type="PANTHER" id="PTHR43194">
    <property type="entry name" value="HYDROLASE ALPHA/BETA FOLD FAMILY"/>
    <property type="match status" value="1"/>
</dbReference>
<dbReference type="Proteomes" id="UP000022141">
    <property type="component" value="Unassembled WGS sequence"/>
</dbReference>
<dbReference type="Gene3D" id="3.40.50.1820">
    <property type="entry name" value="alpha/beta hydrolase"/>
    <property type="match status" value="1"/>
</dbReference>